<evidence type="ECO:0000313" key="3">
    <source>
        <dbReference type="Proteomes" id="UP000823860"/>
    </source>
</evidence>
<protein>
    <submittedName>
        <fullName evidence="2">Uncharacterized protein</fullName>
    </submittedName>
</protein>
<reference evidence="2" key="1">
    <citation type="journal article" date="2021" name="PeerJ">
        <title>Extensive microbial diversity within the chicken gut microbiome revealed by metagenomics and culture.</title>
        <authorList>
            <person name="Gilroy R."/>
            <person name="Ravi A."/>
            <person name="Getino M."/>
            <person name="Pursley I."/>
            <person name="Horton D.L."/>
            <person name="Alikhan N.F."/>
            <person name="Baker D."/>
            <person name="Gharbi K."/>
            <person name="Hall N."/>
            <person name="Watson M."/>
            <person name="Adriaenssens E.M."/>
            <person name="Foster-Nyarko E."/>
            <person name="Jarju S."/>
            <person name="Secka A."/>
            <person name="Antonio M."/>
            <person name="Oren A."/>
            <person name="Chaudhuri R.R."/>
            <person name="La Ragione R."/>
            <person name="Hildebrand F."/>
            <person name="Pallen M.J."/>
        </authorList>
    </citation>
    <scope>NUCLEOTIDE SEQUENCE</scope>
    <source>
        <strain evidence="2">ChiHecec1B25-7008</strain>
    </source>
</reference>
<keyword evidence="1" id="KW-1133">Transmembrane helix</keyword>
<keyword evidence="1" id="KW-0472">Membrane</keyword>
<comment type="caution">
    <text evidence="2">The sequence shown here is derived from an EMBL/GenBank/DDBJ whole genome shotgun (WGS) entry which is preliminary data.</text>
</comment>
<dbReference type="EMBL" id="DWZE01000089">
    <property type="protein sequence ID" value="HJA83889.1"/>
    <property type="molecule type" value="Genomic_DNA"/>
</dbReference>
<proteinExistence type="predicted"/>
<gene>
    <name evidence="2" type="ORF">H9785_07980</name>
</gene>
<feature type="transmembrane region" description="Helical" evidence="1">
    <location>
        <begin position="9"/>
        <end position="28"/>
    </location>
</feature>
<evidence type="ECO:0000313" key="2">
    <source>
        <dbReference type="EMBL" id="HJA83889.1"/>
    </source>
</evidence>
<evidence type="ECO:0000256" key="1">
    <source>
        <dbReference type="SAM" id="Phobius"/>
    </source>
</evidence>
<feature type="transmembrane region" description="Helical" evidence="1">
    <location>
        <begin position="34"/>
        <end position="52"/>
    </location>
</feature>
<dbReference type="Proteomes" id="UP000823860">
    <property type="component" value="Unassembled WGS sequence"/>
</dbReference>
<keyword evidence="1" id="KW-0812">Transmembrane</keyword>
<reference evidence="2" key="2">
    <citation type="submission" date="2021-04" db="EMBL/GenBank/DDBJ databases">
        <authorList>
            <person name="Gilroy R."/>
        </authorList>
    </citation>
    <scope>NUCLEOTIDE SEQUENCE</scope>
    <source>
        <strain evidence="2">ChiHecec1B25-7008</strain>
    </source>
</reference>
<organism evidence="2 3">
    <name type="scientific">Candidatus Bacteroides intestinavium</name>
    <dbReference type="NCBI Taxonomy" id="2838469"/>
    <lineage>
        <taxon>Bacteria</taxon>
        <taxon>Pseudomonadati</taxon>
        <taxon>Bacteroidota</taxon>
        <taxon>Bacteroidia</taxon>
        <taxon>Bacteroidales</taxon>
        <taxon>Bacteroidaceae</taxon>
        <taxon>Bacteroides</taxon>
    </lineage>
</organism>
<accession>A0A9D2HRA2</accession>
<name>A0A9D2HRA2_9BACE</name>
<sequence>MKKGLIKNLGLILIGIGIFLFGFCLLIGYVNNKVLGSSLMLIIGGLLAYIVINKRIGNNRPFV</sequence>
<dbReference type="AlphaFoldDB" id="A0A9D2HRA2"/>